<name>V7ANK8_PHAVU</name>
<dbReference type="Proteomes" id="UP000000226">
    <property type="component" value="Chromosome 10"/>
</dbReference>
<dbReference type="InterPro" id="IPR027417">
    <property type="entry name" value="P-loop_NTPase"/>
</dbReference>
<gene>
    <name evidence="9" type="ORF">PHAVU_010G025700g</name>
</gene>
<evidence type="ECO:0000256" key="2">
    <source>
        <dbReference type="ARBA" id="ARBA00022614"/>
    </source>
</evidence>
<dbReference type="Gene3D" id="1.10.8.430">
    <property type="entry name" value="Helical domain of apoptotic protease-activating factors"/>
    <property type="match status" value="1"/>
</dbReference>
<dbReference type="GO" id="GO:0007165">
    <property type="term" value="P:signal transduction"/>
    <property type="evidence" value="ECO:0007669"/>
    <property type="project" value="InterPro"/>
</dbReference>
<dbReference type="Gene3D" id="3.40.50.10140">
    <property type="entry name" value="Toll/interleukin-1 receptor homology (TIR) domain"/>
    <property type="match status" value="1"/>
</dbReference>
<keyword evidence="2" id="KW-0433">Leucine-rich repeat</keyword>
<evidence type="ECO:0000256" key="7">
    <source>
        <dbReference type="ARBA" id="ARBA00047304"/>
    </source>
</evidence>
<dbReference type="PRINTS" id="PR00364">
    <property type="entry name" value="DISEASERSIST"/>
</dbReference>
<dbReference type="InterPro" id="IPR042197">
    <property type="entry name" value="Apaf_helical"/>
</dbReference>
<dbReference type="SMR" id="V7ANK8"/>
<evidence type="ECO:0000256" key="1">
    <source>
        <dbReference type="ARBA" id="ARBA00011982"/>
    </source>
</evidence>
<keyword evidence="5" id="KW-0611">Plant defense</keyword>
<dbReference type="SUPFAM" id="SSF52540">
    <property type="entry name" value="P-loop containing nucleoside triphosphate hydrolases"/>
    <property type="match status" value="1"/>
</dbReference>
<dbReference type="EMBL" id="CM002297">
    <property type="protein sequence ID" value="ESW06168.1"/>
    <property type="molecule type" value="Genomic_DNA"/>
</dbReference>
<reference evidence="10" key="1">
    <citation type="journal article" date="2014" name="Nat. Genet.">
        <title>A reference genome for common bean and genome-wide analysis of dual domestications.</title>
        <authorList>
            <person name="Schmutz J."/>
            <person name="McClean P.E."/>
            <person name="Mamidi S."/>
            <person name="Wu G.A."/>
            <person name="Cannon S.B."/>
            <person name="Grimwood J."/>
            <person name="Jenkins J."/>
            <person name="Shu S."/>
            <person name="Song Q."/>
            <person name="Chavarro C."/>
            <person name="Torres-Torres M."/>
            <person name="Geffroy V."/>
            <person name="Moghaddam S.M."/>
            <person name="Gao D."/>
            <person name="Abernathy B."/>
            <person name="Barry K."/>
            <person name="Blair M."/>
            <person name="Brick M.A."/>
            <person name="Chovatia M."/>
            <person name="Gepts P."/>
            <person name="Goodstein D.M."/>
            <person name="Gonzales M."/>
            <person name="Hellsten U."/>
            <person name="Hyten D.L."/>
            <person name="Jia G."/>
            <person name="Kelly J.D."/>
            <person name="Kudrna D."/>
            <person name="Lee R."/>
            <person name="Richard M.M."/>
            <person name="Miklas P.N."/>
            <person name="Osorno J.M."/>
            <person name="Rodrigues J."/>
            <person name="Thareau V."/>
            <person name="Urrea C.A."/>
            <person name="Wang M."/>
            <person name="Yu Y."/>
            <person name="Zhang M."/>
            <person name="Wing R.A."/>
            <person name="Cregan P.B."/>
            <person name="Rokhsar D.S."/>
            <person name="Jackson S.A."/>
        </authorList>
    </citation>
    <scope>NUCLEOTIDE SEQUENCE [LARGE SCALE GENOMIC DNA]</scope>
    <source>
        <strain evidence="10">cv. G19833</strain>
    </source>
</reference>
<dbReference type="Gramene" id="ESW06168">
    <property type="protein sequence ID" value="ESW06168"/>
    <property type="gene ID" value="PHAVU_010G025700g"/>
</dbReference>
<proteinExistence type="predicted"/>
<dbReference type="FunFam" id="3.40.50.10140:FF:000007">
    <property type="entry name" value="Disease resistance protein (TIR-NBS-LRR class)"/>
    <property type="match status" value="1"/>
</dbReference>
<dbReference type="PANTHER" id="PTHR11017">
    <property type="entry name" value="LEUCINE-RICH REPEAT-CONTAINING PROTEIN"/>
    <property type="match status" value="1"/>
</dbReference>
<comment type="catalytic activity">
    <reaction evidence="7">
        <text>NAD(+) + H2O = ADP-D-ribose + nicotinamide + H(+)</text>
        <dbReference type="Rhea" id="RHEA:16301"/>
        <dbReference type="ChEBI" id="CHEBI:15377"/>
        <dbReference type="ChEBI" id="CHEBI:15378"/>
        <dbReference type="ChEBI" id="CHEBI:17154"/>
        <dbReference type="ChEBI" id="CHEBI:57540"/>
        <dbReference type="ChEBI" id="CHEBI:57967"/>
        <dbReference type="EC" id="3.2.2.6"/>
    </reaction>
    <physiologicalReaction direction="left-to-right" evidence="7">
        <dbReference type="Rhea" id="RHEA:16302"/>
    </physiologicalReaction>
</comment>
<dbReference type="InterPro" id="IPR002182">
    <property type="entry name" value="NB-ARC"/>
</dbReference>
<sequence length="1067" mass="121580">MPYASSSSKSKPRWIYDVFISFRGEDTRKNFVSHLYSALANAGVNTFLDDEKLAKGQQLKTELWHAIEGSQISVVVFSKNYIYSTWCLDELVKIMECHSSRGQVVLPVFYDVFPWFLRRLQDVSFEVIFEKDSDLHLVKQWKNALSEAASFAGWDVSRYRNENLVVKEIVSEVLEKLDRTYMSITEFPVGLELRVEHCIGFLRKQTRGAYILGIWGMGGIGKTTIAKAIYNEIRYEFKHRSFLANIREVWQRDQGKIDLQERLLSDILKTEKIKVYSIDWGKAMIRETLATKRVLVVLDDVNTFGQLDELCGNGNGIVEGSVIIITTRDVRLLNVLDVDHVYEVEEMNEIESLELFSWHAFKEANPPEDFLEHSKQVVTYCGSLPLALEVLGSYLYKRRRKEWESVLSKLKEIPNDKIQEKLKISYDGLTDDMEKDIFLDICCFFIGKDRAYVTEILNGCGLHAEIGITVLVERSLIKVEKNNKLGIHDLLRDMGREIVRQSSPLEPQKRSRLWVHDDVLGILTENTGTGVIEGLALKMQRTSGVCFSTETFEKMKRLRLLQLDHVQLAGDYGHLPKQLRWLHWKAFSLTHIPENFYQENIVAIDLKYSYLKLVWKVPQFLERLKFLNLSHSKYLSKTPDFSKLPNLEKLILKDCPSLYEVHHSIGDLNNLLLLNLKDCTCLGNLPMVIYKLTSLQTLILSGCSNIDKLEEAIGQMESLTTLIADNTSLKQVPFSIVRSEKIGYISLCGYEGLARNVFPYLIWSWMSHTGGLSACIQPFGIMPTSIVSMDIQDTNLVNLLSKLSDLSKLRSISVQCDSDFQITQELRIVLHELCNVNLSESENAYLSQNSENSMASFLIGMGSYHQVFDMLSNSILKVLRTNSSTDFVLPGDNYPYWLAYTGEGYSVPFQVPEDSDCRMKGMLLCVVYSSTPENMATQSLTSVFIFNYTKCTIQIYKQETTMFFTDEDWQGVISNLGPGDNVEIFVGVGHGITAKKTAVYLIYGHSITMRMESLGLSAQSLHELSVTLWPELSAQPSTGVEMEPSKKPKKNIFAKMTNKVRVCGCLK</sequence>
<keyword evidence="6" id="KW-0520">NAD</keyword>
<dbReference type="eggNOG" id="ENOG502QQJE">
    <property type="taxonomic scope" value="Eukaryota"/>
</dbReference>
<organism evidence="9 10">
    <name type="scientific">Phaseolus vulgaris</name>
    <name type="common">Kidney bean</name>
    <name type="synonym">French bean</name>
    <dbReference type="NCBI Taxonomy" id="3885"/>
    <lineage>
        <taxon>Eukaryota</taxon>
        <taxon>Viridiplantae</taxon>
        <taxon>Streptophyta</taxon>
        <taxon>Embryophyta</taxon>
        <taxon>Tracheophyta</taxon>
        <taxon>Spermatophyta</taxon>
        <taxon>Magnoliopsida</taxon>
        <taxon>eudicotyledons</taxon>
        <taxon>Gunneridae</taxon>
        <taxon>Pentapetalae</taxon>
        <taxon>rosids</taxon>
        <taxon>fabids</taxon>
        <taxon>Fabales</taxon>
        <taxon>Fabaceae</taxon>
        <taxon>Papilionoideae</taxon>
        <taxon>50 kb inversion clade</taxon>
        <taxon>NPAAA clade</taxon>
        <taxon>indigoferoid/millettioid clade</taxon>
        <taxon>Phaseoleae</taxon>
        <taxon>Phaseolus</taxon>
    </lineage>
</organism>
<evidence type="ECO:0000259" key="8">
    <source>
        <dbReference type="PROSITE" id="PS50104"/>
    </source>
</evidence>
<dbReference type="PANTHER" id="PTHR11017:SF560">
    <property type="entry name" value="RESISTANCE PROTEIN (TIR-NBS-LRR CLASS), PUTATIVE-RELATED"/>
    <property type="match status" value="1"/>
</dbReference>
<accession>V7ANK8</accession>
<dbReference type="InterPro" id="IPR036390">
    <property type="entry name" value="WH_DNA-bd_sf"/>
</dbReference>
<dbReference type="InterPro" id="IPR035897">
    <property type="entry name" value="Toll_tir_struct_dom_sf"/>
</dbReference>
<evidence type="ECO:0000256" key="6">
    <source>
        <dbReference type="ARBA" id="ARBA00023027"/>
    </source>
</evidence>
<evidence type="ECO:0000313" key="10">
    <source>
        <dbReference type="Proteomes" id="UP000000226"/>
    </source>
</evidence>
<dbReference type="SUPFAM" id="SSF52058">
    <property type="entry name" value="L domain-like"/>
    <property type="match status" value="1"/>
</dbReference>
<dbReference type="InterPro" id="IPR058192">
    <property type="entry name" value="WHD_ROQ1-like"/>
</dbReference>
<dbReference type="PROSITE" id="PS50104">
    <property type="entry name" value="TIR"/>
    <property type="match status" value="1"/>
</dbReference>
<keyword evidence="4" id="KW-0378">Hydrolase</keyword>
<dbReference type="Pfam" id="PF00931">
    <property type="entry name" value="NB-ARC"/>
    <property type="match status" value="1"/>
</dbReference>
<protein>
    <recommendedName>
        <fullName evidence="1">ADP-ribosyl cyclase/cyclic ADP-ribose hydrolase</fullName>
        <ecNumber evidence="1">3.2.2.6</ecNumber>
    </recommendedName>
</protein>
<dbReference type="Pfam" id="PF01582">
    <property type="entry name" value="TIR"/>
    <property type="match status" value="1"/>
</dbReference>
<keyword evidence="10" id="KW-1185">Reference proteome</keyword>
<dbReference type="EC" id="3.2.2.6" evidence="1"/>
<dbReference type="Gene3D" id="3.80.10.10">
    <property type="entry name" value="Ribonuclease Inhibitor"/>
    <property type="match status" value="1"/>
</dbReference>
<evidence type="ECO:0000256" key="4">
    <source>
        <dbReference type="ARBA" id="ARBA00022801"/>
    </source>
</evidence>
<feature type="domain" description="TIR" evidence="8">
    <location>
        <begin position="14"/>
        <end position="177"/>
    </location>
</feature>
<evidence type="ECO:0000256" key="5">
    <source>
        <dbReference type="ARBA" id="ARBA00022821"/>
    </source>
</evidence>
<evidence type="ECO:0000313" key="9">
    <source>
        <dbReference type="EMBL" id="ESW06168.1"/>
    </source>
</evidence>
<dbReference type="FunFam" id="1.10.8.430:FF:000002">
    <property type="entry name" value="Disease resistance protein (TIR-NBS-LRR class)"/>
    <property type="match status" value="1"/>
</dbReference>
<dbReference type="Pfam" id="PF23282">
    <property type="entry name" value="WHD_ROQ1"/>
    <property type="match status" value="1"/>
</dbReference>
<dbReference type="OMA" id="EWISALM"/>
<dbReference type="OrthoDB" id="1901675at2759"/>
<dbReference type="GO" id="GO:0061809">
    <property type="term" value="F:NAD+ nucleosidase activity, cyclic ADP-ribose generating"/>
    <property type="evidence" value="ECO:0007669"/>
    <property type="project" value="UniProtKB-EC"/>
</dbReference>
<dbReference type="InterPro" id="IPR000157">
    <property type="entry name" value="TIR_dom"/>
</dbReference>
<dbReference type="GO" id="GO:0006952">
    <property type="term" value="P:defense response"/>
    <property type="evidence" value="ECO:0007669"/>
    <property type="project" value="UniProtKB-KW"/>
</dbReference>
<dbReference type="Gene3D" id="3.40.50.300">
    <property type="entry name" value="P-loop containing nucleotide triphosphate hydrolases"/>
    <property type="match status" value="1"/>
</dbReference>
<evidence type="ECO:0000256" key="3">
    <source>
        <dbReference type="ARBA" id="ARBA00022737"/>
    </source>
</evidence>
<dbReference type="InterPro" id="IPR044974">
    <property type="entry name" value="Disease_R_plants"/>
</dbReference>
<dbReference type="GO" id="GO:0043531">
    <property type="term" value="F:ADP binding"/>
    <property type="evidence" value="ECO:0007669"/>
    <property type="project" value="InterPro"/>
</dbReference>
<dbReference type="SUPFAM" id="SSF52200">
    <property type="entry name" value="Toll/Interleukin receptor TIR domain"/>
    <property type="match status" value="1"/>
</dbReference>
<dbReference type="AlphaFoldDB" id="V7ANK8"/>
<dbReference type="InterPro" id="IPR032675">
    <property type="entry name" value="LRR_dom_sf"/>
</dbReference>
<dbReference type="SMART" id="SM00255">
    <property type="entry name" value="TIR"/>
    <property type="match status" value="1"/>
</dbReference>
<keyword evidence="3" id="KW-0677">Repeat</keyword>
<dbReference type="SUPFAM" id="SSF46785">
    <property type="entry name" value="Winged helix' DNA-binding domain"/>
    <property type="match status" value="1"/>
</dbReference>